<dbReference type="Pfam" id="PF00072">
    <property type="entry name" value="Response_reg"/>
    <property type="match status" value="1"/>
</dbReference>
<dbReference type="InterPro" id="IPR000792">
    <property type="entry name" value="Tscrpt_reg_LuxR_C"/>
</dbReference>
<reference evidence="6 7" key="1">
    <citation type="submission" date="2022-10" db="EMBL/GenBank/DDBJ databases">
        <title>Luteolibacter arcticus strain CCTCC AB 2014275, whole genome shotgun sequencing project.</title>
        <authorList>
            <person name="Zhao G."/>
            <person name="Shen L."/>
        </authorList>
    </citation>
    <scope>NUCLEOTIDE SEQUENCE [LARGE SCALE GENOMIC DNA]</scope>
    <source>
        <strain evidence="6 7">CCTCC AB 2014275</strain>
    </source>
</reference>
<dbReference type="PANTHER" id="PTHR43214">
    <property type="entry name" value="TWO-COMPONENT RESPONSE REGULATOR"/>
    <property type="match status" value="1"/>
</dbReference>
<dbReference type="InterPro" id="IPR058245">
    <property type="entry name" value="NreC/VraR/RcsB-like_REC"/>
</dbReference>
<gene>
    <name evidence="6" type="ORF">OKA05_23145</name>
</gene>
<evidence type="ECO:0000259" key="5">
    <source>
        <dbReference type="PROSITE" id="PS50110"/>
    </source>
</evidence>
<dbReference type="CDD" id="cd17535">
    <property type="entry name" value="REC_NarL-like"/>
    <property type="match status" value="1"/>
</dbReference>
<feature type="domain" description="Response regulatory" evidence="5">
    <location>
        <begin position="9"/>
        <end position="125"/>
    </location>
</feature>
<dbReference type="RefSeq" id="WP_264489579.1">
    <property type="nucleotide sequence ID" value="NZ_JAPDDT010000014.1"/>
</dbReference>
<dbReference type="SUPFAM" id="SSF46894">
    <property type="entry name" value="C-terminal effector domain of the bipartite response regulators"/>
    <property type="match status" value="1"/>
</dbReference>
<dbReference type="InterPro" id="IPR011006">
    <property type="entry name" value="CheY-like_superfamily"/>
</dbReference>
<dbReference type="Gene3D" id="3.40.50.2300">
    <property type="match status" value="1"/>
</dbReference>
<accession>A0ABT3GPS3</accession>
<organism evidence="6 7">
    <name type="scientific">Luteolibacter arcticus</name>
    <dbReference type="NCBI Taxonomy" id="1581411"/>
    <lineage>
        <taxon>Bacteria</taxon>
        <taxon>Pseudomonadati</taxon>
        <taxon>Verrucomicrobiota</taxon>
        <taxon>Verrucomicrobiia</taxon>
        <taxon>Verrucomicrobiales</taxon>
        <taxon>Verrucomicrobiaceae</taxon>
        <taxon>Luteolibacter</taxon>
    </lineage>
</organism>
<dbReference type="SMART" id="SM00448">
    <property type="entry name" value="REC"/>
    <property type="match status" value="1"/>
</dbReference>
<evidence type="ECO:0000256" key="3">
    <source>
        <dbReference type="PROSITE-ProRule" id="PRU00169"/>
    </source>
</evidence>
<dbReference type="SMART" id="SM00421">
    <property type="entry name" value="HTH_LUXR"/>
    <property type="match status" value="1"/>
</dbReference>
<keyword evidence="2" id="KW-0238">DNA-binding</keyword>
<dbReference type="CDD" id="cd06170">
    <property type="entry name" value="LuxR_C_like"/>
    <property type="match status" value="1"/>
</dbReference>
<dbReference type="PROSITE" id="PS50110">
    <property type="entry name" value="RESPONSE_REGULATORY"/>
    <property type="match status" value="1"/>
</dbReference>
<dbReference type="SUPFAM" id="SSF52172">
    <property type="entry name" value="CheY-like"/>
    <property type="match status" value="1"/>
</dbReference>
<dbReference type="PRINTS" id="PR00038">
    <property type="entry name" value="HTHLUXR"/>
</dbReference>
<dbReference type="InterPro" id="IPR001789">
    <property type="entry name" value="Sig_transdc_resp-reg_receiver"/>
</dbReference>
<evidence type="ECO:0000313" key="7">
    <source>
        <dbReference type="Proteomes" id="UP001320876"/>
    </source>
</evidence>
<dbReference type="Pfam" id="PF00196">
    <property type="entry name" value="GerE"/>
    <property type="match status" value="1"/>
</dbReference>
<feature type="modified residue" description="4-aspartylphosphate" evidence="3">
    <location>
        <position position="60"/>
    </location>
</feature>
<feature type="domain" description="HTH luxR-type" evidence="4">
    <location>
        <begin position="147"/>
        <end position="212"/>
    </location>
</feature>
<dbReference type="Proteomes" id="UP001320876">
    <property type="component" value="Unassembled WGS sequence"/>
</dbReference>
<comment type="caution">
    <text evidence="6">The sequence shown here is derived from an EMBL/GenBank/DDBJ whole genome shotgun (WGS) entry which is preliminary data.</text>
</comment>
<dbReference type="EMBL" id="JAPDDT010000014">
    <property type="protein sequence ID" value="MCW1925473.1"/>
    <property type="molecule type" value="Genomic_DNA"/>
</dbReference>
<keyword evidence="7" id="KW-1185">Reference proteome</keyword>
<dbReference type="PROSITE" id="PS00622">
    <property type="entry name" value="HTH_LUXR_1"/>
    <property type="match status" value="1"/>
</dbReference>
<dbReference type="InterPro" id="IPR039420">
    <property type="entry name" value="WalR-like"/>
</dbReference>
<protein>
    <submittedName>
        <fullName evidence="6">Response regulator transcription factor</fullName>
    </submittedName>
</protein>
<evidence type="ECO:0000256" key="1">
    <source>
        <dbReference type="ARBA" id="ARBA00022553"/>
    </source>
</evidence>
<sequence>MPPPVPKRDLLIVDDHPIITLAVKSLVETMLTGYVPHTVHTAADALELAVQLKPAVAVVDISLPDGDGLDLVRRIKEAAPSCAVLVFSMQNELHYGARALKAGANGYLMKGDKVSAVVEAIRKIESGGMYASPALAEELLRGVAKPANSGIETFSDREYQVFRLLAEGHSTKEIALRLKISTKTVDSHIEHMKVKVDCANKTELLLKARDWWRSTQEGG</sequence>
<name>A0ABT3GPS3_9BACT</name>
<dbReference type="InterPro" id="IPR016032">
    <property type="entry name" value="Sig_transdc_resp-reg_C-effctor"/>
</dbReference>
<proteinExistence type="predicted"/>
<dbReference type="PROSITE" id="PS50043">
    <property type="entry name" value="HTH_LUXR_2"/>
    <property type="match status" value="1"/>
</dbReference>
<evidence type="ECO:0000259" key="4">
    <source>
        <dbReference type="PROSITE" id="PS50043"/>
    </source>
</evidence>
<keyword evidence="1 3" id="KW-0597">Phosphoprotein</keyword>
<evidence type="ECO:0000256" key="2">
    <source>
        <dbReference type="ARBA" id="ARBA00023125"/>
    </source>
</evidence>
<evidence type="ECO:0000313" key="6">
    <source>
        <dbReference type="EMBL" id="MCW1925473.1"/>
    </source>
</evidence>